<feature type="compositionally biased region" description="Basic and acidic residues" evidence="1">
    <location>
        <begin position="60"/>
        <end position="71"/>
    </location>
</feature>
<feature type="compositionally biased region" description="Basic and acidic residues" evidence="1">
    <location>
        <begin position="100"/>
        <end position="149"/>
    </location>
</feature>
<dbReference type="PANTHER" id="PTHR34837">
    <property type="entry name" value="OS05G0595500 PROTEIN"/>
    <property type="match status" value="1"/>
</dbReference>
<gene>
    <name evidence="2" type="ORF">OLEA9_A047007</name>
</gene>
<dbReference type="PANTHER" id="PTHR34837:SF1">
    <property type="entry name" value="LOW PROTEIN: ZINC FINGER CCCH DOMAIN PROTEIN"/>
    <property type="match status" value="1"/>
</dbReference>
<feature type="compositionally biased region" description="Polar residues" evidence="1">
    <location>
        <begin position="697"/>
        <end position="710"/>
    </location>
</feature>
<feature type="region of interest" description="Disordered" evidence="1">
    <location>
        <begin position="1"/>
        <end position="72"/>
    </location>
</feature>
<feature type="compositionally biased region" description="Basic and acidic residues" evidence="1">
    <location>
        <begin position="162"/>
        <end position="225"/>
    </location>
</feature>
<feature type="region of interest" description="Disordered" evidence="1">
    <location>
        <begin position="1136"/>
        <end position="1177"/>
    </location>
</feature>
<comment type="caution">
    <text evidence="2">The sequence shown here is derived from an EMBL/GenBank/DDBJ whole genome shotgun (WGS) entry which is preliminary data.</text>
</comment>
<proteinExistence type="predicted"/>
<feature type="compositionally biased region" description="Basic and acidic residues" evidence="1">
    <location>
        <begin position="671"/>
        <end position="681"/>
    </location>
</feature>
<dbReference type="Gramene" id="OE9A047007T1">
    <property type="protein sequence ID" value="OE9A047007C1"/>
    <property type="gene ID" value="OE9A047007"/>
</dbReference>
<evidence type="ECO:0000313" key="2">
    <source>
        <dbReference type="EMBL" id="CAA3013894.1"/>
    </source>
</evidence>
<feature type="compositionally biased region" description="Basic and acidic residues" evidence="1">
    <location>
        <begin position="628"/>
        <end position="652"/>
    </location>
</feature>
<name>A0A8S0U519_OLEEU</name>
<dbReference type="Proteomes" id="UP000594638">
    <property type="component" value="Unassembled WGS sequence"/>
</dbReference>
<organism evidence="2 3">
    <name type="scientific">Olea europaea subsp. europaea</name>
    <dbReference type="NCBI Taxonomy" id="158383"/>
    <lineage>
        <taxon>Eukaryota</taxon>
        <taxon>Viridiplantae</taxon>
        <taxon>Streptophyta</taxon>
        <taxon>Embryophyta</taxon>
        <taxon>Tracheophyta</taxon>
        <taxon>Spermatophyta</taxon>
        <taxon>Magnoliopsida</taxon>
        <taxon>eudicotyledons</taxon>
        <taxon>Gunneridae</taxon>
        <taxon>Pentapetalae</taxon>
        <taxon>asterids</taxon>
        <taxon>lamiids</taxon>
        <taxon>Lamiales</taxon>
        <taxon>Oleaceae</taxon>
        <taxon>Oleeae</taxon>
        <taxon>Olea</taxon>
    </lineage>
</organism>
<reference evidence="2 3" key="1">
    <citation type="submission" date="2019-12" db="EMBL/GenBank/DDBJ databases">
        <authorList>
            <person name="Alioto T."/>
            <person name="Alioto T."/>
            <person name="Gomez Garrido J."/>
        </authorList>
    </citation>
    <scope>NUCLEOTIDE SEQUENCE [LARGE SCALE GENOMIC DNA]</scope>
</reference>
<dbReference type="OrthoDB" id="1938945at2759"/>
<feature type="compositionally biased region" description="Basic residues" evidence="1">
    <location>
        <begin position="1"/>
        <end position="15"/>
    </location>
</feature>
<dbReference type="Gramene" id="OE9A047007T2">
    <property type="protein sequence ID" value="OE9A047007C2"/>
    <property type="gene ID" value="OE9A047007"/>
</dbReference>
<protein>
    <submittedName>
        <fullName evidence="2">Uncharacterized protein</fullName>
    </submittedName>
</protein>
<feature type="compositionally biased region" description="Basic and acidic residues" evidence="1">
    <location>
        <begin position="242"/>
        <end position="251"/>
    </location>
</feature>
<feature type="compositionally biased region" description="Basic and acidic residues" evidence="1">
    <location>
        <begin position="552"/>
        <end position="585"/>
    </location>
</feature>
<feature type="compositionally biased region" description="Basic and acidic residues" evidence="1">
    <location>
        <begin position="16"/>
        <end position="53"/>
    </location>
</feature>
<feature type="region of interest" description="Disordered" evidence="1">
    <location>
        <begin position="811"/>
        <end position="831"/>
    </location>
</feature>
<feature type="region of interest" description="Disordered" evidence="1">
    <location>
        <begin position="996"/>
        <end position="1022"/>
    </location>
</feature>
<feature type="region of interest" description="Disordered" evidence="1">
    <location>
        <begin position="298"/>
        <end position="682"/>
    </location>
</feature>
<evidence type="ECO:0000313" key="3">
    <source>
        <dbReference type="Proteomes" id="UP000594638"/>
    </source>
</evidence>
<feature type="region of interest" description="Disordered" evidence="1">
    <location>
        <begin position="691"/>
        <end position="710"/>
    </location>
</feature>
<feature type="region of interest" description="Disordered" evidence="1">
    <location>
        <begin position="100"/>
        <end position="262"/>
    </location>
</feature>
<evidence type="ECO:0000256" key="1">
    <source>
        <dbReference type="SAM" id="MobiDB-lite"/>
    </source>
</evidence>
<accession>A0A8S0U519</accession>
<keyword evidence="3" id="KW-1185">Reference proteome</keyword>
<sequence>MTRSSRHKSHKQSKHSSKDYSDSEEDVKLKEKSSRDENPARDHRGSTSGEKRKFSSVLREGNDCKDLRNGEASEEYVLSKLRKEKANVGKARADVSVGVGDDRWRGYGEDKGDTDRNVKKEINKGESLKFDSKLKESSSKGETLRIESKIKRKRYEIGSGGEIKEDNIASLVVEKEEGERKGESKGKSERDSSGRKEVKESKGRGSEKEKRVGEESMRGDAEVKSMEVFGHKQGSQLEDFSEETKAKRGLENTECPLQDELKNPRFEKELEKRIRRRKEGSDVREAHYNDFKEIDERLLLSRGDPAKDVKYREDRHRDGGNKDKYQKDGQKDGRHRDDKYLDDADKYGKFRDGKYREDGGRDARHRDERRREDGSRDCRHGDENFRDDGGKDNKQKDDEYWEGSARDIQNKDDKYAKDGERGNRRRDDRYHGDIDKYGRHNDERFHEDGDKDDRQRGDYREDGDRDGRYKEDKHREHIERDSRHKDSRRGDDFGREDRLKEVKHRDERASRDFSADKSDPKHSRDDGYGEDRRSRKLKAYDYSPKLGGQNARYKDDQGRRKTKEKRDYDDNRSQSTKVKEFESEKNSASSVRMGIVTEMERSISKNADVELTSNHIRRHSSPSSSSHGTRDPYRLPKQEDSKYHAYEERVQYSRDYSSAAGGASKATPSRSMEKLDIKEDSQFGELSAKRRLKSDIRSSPSQLVDKSPASSTDWKYFARSDVRQSLDVEESAQRSGALLDAKGYSGKEGRGRRELVMDIVPGDELSQADADNLSVSSPFTRNTHLSNSFKSMQPPPLFRTGLESPLLLGSAEDNSRSMSNSHNRRIGNPNMGRVQGNDLRGVPNWPSPLVNGFMPFPHGPPFHSVMQQFHGPPIFGIRSSMELNHPSPYHMPDADRFTGPGRPMGWRNPVDDSCPPPLYGWDSSSAVYGEDSQIYGRPDWDHSRSLPCSRGWETRGDLWKGPYKTASIDMPSSDKENGFSQIADEPLVDQSIQQAKSELTGHDKYAESTDISQSRDGLERNSAEAPYINQEETSDIAKMSTKDDACLFHVYFSKLDISADLTESKLFNKCTGFLDIDQSIISDVHDSELFYMEEAVEATAASPNKINNFSLFSATSDSIFQKAVSLYRRQKEDFRGSANMESIPKSDEELNAEDNNTERSSTGGMQEVGNALPNSNGEVEISNSLQVEEYAKRSHLKLNLPVASMVEKSEPVSASNHVNNEVDLVLDQVPQEHILENPSSSECVEKFDGGLSSGFGEVHVEFASNDEELSVFDTKCGAVLNSDASFESHEAMMPELIESAPVNLSRIHHSPKSTH</sequence>
<feature type="compositionally biased region" description="Basic and acidic residues" evidence="1">
    <location>
        <begin position="298"/>
        <end position="533"/>
    </location>
</feature>
<dbReference type="EMBL" id="CACTIH010007456">
    <property type="protein sequence ID" value="CAA3013894.1"/>
    <property type="molecule type" value="Genomic_DNA"/>
</dbReference>